<evidence type="ECO:0000256" key="5">
    <source>
        <dbReference type="ARBA" id="ARBA00023273"/>
    </source>
</evidence>
<sequence length="370" mass="42401">MDADEACFPVLPFGSGIVGSWEFPKTRFPLCHTLESVRKIGPGDCVTISGPYHTTSVPKWVAYDKQVLCFEGLLEESWERGHRAVKVLYHLEDDTIQVRESLSSPSHIPQGTIFRRQKMPKSSGGHYSLEDMNVGRRLDVHGRRVHLVDCDAFTRRFLSRQGFQVGTVPDDFLRDVVVLNLPKSPEDRETPRLRRRHKSSDRMKRFLDFGESVLKFRAFWEEGPGRLSRFLVHYFLADDTLEVLRLEDDRSRPFLRRAKLPKEPKAPRLPGQDPRDGEPPVLNVVSGPGIRPRSLPDPQPPDGDSEPDPHYTDADLRLGGTLDVWGRQMLLYDMDPFTKEFYRAKYGIGQCPQSTAKFEGIDPLQYCKQR</sequence>
<feature type="domain" description="DM10" evidence="7">
    <location>
        <begin position="210"/>
        <end position="346"/>
    </location>
</feature>
<dbReference type="EMBL" id="LR904032">
    <property type="protein sequence ID" value="CAD7252511.1"/>
    <property type="molecule type" value="Genomic_DNA"/>
</dbReference>
<comment type="subcellular location">
    <subcellularLocation>
        <location evidence="1">Cytoplasm</location>
        <location evidence="1">Cytoskeleton</location>
        <location evidence="1">Cilium axoneme</location>
    </subcellularLocation>
</comment>
<keyword evidence="3" id="KW-0677">Repeat</keyword>
<evidence type="ECO:0000256" key="3">
    <source>
        <dbReference type="ARBA" id="ARBA00022737"/>
    </source>
</evidence>
<proteinExistence type="predicted"/>
<keyword evidence="9" id="KW-1185">Reference proteome</keyword>
<dbReference type="OrthoDB" id="6344221at2759"/>
<accession>A0A7R9AE29</accession>
<evidence type="ECO:0000256" key="2">
    <source>
        <dbReference type="ARBA" id="ARBA00022490"/>
    </source>
</evidence>
<evidence type="ECO:0000313" key="9">
    <source>
        <dbReference type="Proteomes" id="UP000677054"/>
    </source>
</evidence>
<reference evidence="8" key="1">
    <citation type="submission" date="2020-11" db="EMBL/GenBank/DDBJ databases">
        <authorList>
            <person name="Tran Van P."/>
        </authorList>
    </citation>
    <scope>NUCLEOTIDE SEQUENCE</scope>
</reference>
<evidence type="ECO:0000256" key="6">
    <source>
        <dbReference type="SAM" id="MobiDB-lite"/>
    </source>
</evidence>
<evidence type="ECO:0000256" key="4">
    <source>
        <dbReference type="ARBA" id="ARBA00023212"/>
    </source>
</evidence>
<dbReference type="Pfam" id="PF06565">
    <property type="entry name" value="DM10_dom"/>
    <property type="match status" value="2"/>
</dbReference>
<evidence type="ECO:0000313" key="8">
    <source>
        <dbReference type="EMBL" id="CAD7252511.1"/>
    </source>
</evidence>
<keyword evidence="4" id="KW-0206">Cytoskeleton</keyword>
<protein>
    <recommendedName>
        <fullName evidence="7">DM10 domain-containing protein</fullName>
    </recommendedName>
</protein>
<dbReference type="FunFam" id="2.30.29.170:FF:000004">
    <property type="entry name" value="EF-hand domain containing 2"/>
    <property type="match status" value="1"/>
</dbReference>
<dbReference type="GO" id="GO:0005930">
    <property type="term" value="C:axoneme"/>
    <property type="evidence" value="ECO:0007669"/>
    <property type="project" value="UniProtKB-SubCell"/>
</dbReference>
<organism evidence="8">
    <name type="scientific">Darwinula stevensoni</name>
    <dbReference type="NCBI Taxonomy" id="69355"/>
    <lineage>
        <taxon>Eukaryota</taxon>
        <taxon>Metazoa</taxon>
        <taxon>Ecdysozoa</taxon>
        <taxon>Arthropoda</taxon>
        <taxon>Crustacea</taxon>
        <taxon>Oligostraca</taxon>
        <taxon>Ostracoda</taxon>
        <taxon>Podocopa</taxon>
        <taxon>Podocopida</taxon>
        <taxon>Darwinulocopina</taxon>
        <taxon>Darwinuloidea</taxon>
        <taxon>Darwinulidae</taxon>
        <taxon>Darwinula</taxon>
    </lineage>
</organism>
<dbReference type="Proteomes" id="UP000677054">
    <property type="component" value="Unassembled WGS sequence"/>
</dbReference>
<dbReference type="InterPro" id="IPR006602">
    <property type="entry name" value="DM10_dom"/>
</dbReference>
<feature type="region of interest" description="Disordered" evidence="6">
    <location>
        <begin position="256"/>
        <end position="314"/>
    </location>
</feature>
<evidence type="ECO:0000256" key="1">
    <source>
        <dbReference type="ARBA" id="ARBA00004430"/>
    </source>
</evidence>
<keyword evidence="5" id="KW-0966">Cell projection</keyword>
<dbReference type="InterPro" id="IPR040193">
    <property type="entry name" value="EFHC1/EFHC2/EFHB"/>
</dbReference>
<keyword evidence="2" id="KW-0963">Cytoplasm</keyword>
<dbReference type="SMART" id="SM00676">
    <property type="entry name" value="DM10"/>
    <property type="match status" value="2"/>
</dbReference>
<dbReference type="PANTHER" id="PTHR12086">
    <property type="entry name" value="EF-HAND DOMAIN C-TERMINAL CONTAINING PROTEIN"/>
    <property type="match status" value="1"/>
</dbReference>
<dbReference type="AlphaFoldDB" id="A0A7R9AE29"/>
<gene>
    <name evidence="8" type="ORF">DSTB1V02_LOCUS12269</name>
</gene>
<dbReference type="Gene3D" id="2.30.29.170">
    <property type="match status" value="2"/>
</dbReference>
<evidence type="ECO:0000259" key="7">
    <source>
        <dbReference type="PROSITE" id="PS51336"/>
    </source>
</evidence>
<name>A0A7R9AE29_9CRUS</name>
<dbReference type="PROSITE" id="PS51336">
    <property type="entry name" value="DM10"/>
    <property type="match status" value="2"/>
</dbReference>
<dbReference type="EMBL" id="CAJPEV010004515">
    <property type="protein sequence ID" value="CAG0901907.1"/>
    <property type="molecule type" value="Genomic_DNA"/>
</dbReference>
<feature type="domain" description="DM10" evidence="7">
    <location>
        <begin position="64"/>
        <end position="162"/>
    </location>
</feature>